<proteinExistence type="inferred from homology"/>
<dbReference type="EMBL" id="JBHSBC010000004">
    <property type="protein sequence ID" value="MFC3979891.1"/>
    <property type="molecule type" value="Genomic_DNA"/>
</dbReference>
<gene>
    <name evidence="5" type="ORF">ACFOYY_07160</name>
</gene>
<dbReference type="InterPro" id="IPR050309">
    <property type="entry name" value="Type-B_Carboxylest/Lipase"/>
</dbReference>
<evidence type="ECO:0000313" key="6">
    <source>
        <dbReference type="Proteomes" id="UP001595698"/>
    </source>
</evidence>
<dbReference type="InterPro" id="IPR002018">
    <property type="entry name" value="CarbesteraseB"/>
</dbReference>
<reference evidence="6" key="1">
    <citation type="journal article" date="2019" name="Int. J. Syst. Evol. Microbiol.">
        <title>The Global Catalogue of Microorganisms (GCM) 10K type strain sequencing project: providing services to taxonomists for standard genome sequencing and annotation.</title>
        <authorList>
            <consortium name="The Broad Institute Genomics Platform"/>
            <consortium name="The Broad Institute Genome Sequencing Center for Infectious Disease"/>
            <person name="Wu L."/>
            <person name="Ma J."/>
        </authorList>
    </citation>
    <scope>NUCLEOTIDE SEQUENCE [LARGE SCALE GENOMIC DNA]</scope>
    <source>
        <strain evidence="6">TBRC 7912</strain>
    </source>
</reference>
<dbReference type="InterPro" id="IPR019826">
    <property type="entry name" value="Carboxylesterase_B_AS"/>
</dbReference>
<dbReference type="PANTHER" id="PTHR11559">
    <property type="entry name" value="CARBOXYLESTERASE"/>
    <property type="match status" value="1"/>
</dbReference>
<dbReference type="Proteomes" id="UP001595698">
    <property type="component" value="Unassembled WGS sequence"/>
</dbReference>
<dbReference type="EC" id="3.1.1.-" evidence="3"/>
<comment type="similarity">
    <text evidence="1 3">Belongs to the type-B carboxylesterase/lipase family.</text>
</comment>
<name>A0ABV8EUB3_9ACTN</name>
<sequence>MFRSLRLPISLPAALAVAGAAMTPAVPATASTASTAGAAGGTACVTRTSLGVVSGTATDGLCAFRGIPYAQPPVGRLRFRPPRPVSPWRGTLKAVDGTRVCPQGRDQMSEDYPDDRKVYTDEDCLHLNVWTPKPDRSKRPVIVFIHGGAAAYGTGNEPRYDGTNLATRGDAVVVSLNYRLGLLGWAELGGLDPAYRGSGNNGLRDQIAALGWVRDHVADFGGDPANVTVVGESAGAFSISAMLATDHPERLFRRAVLQSGSGALVHTAAFERKLASTLPGRDLAALRTMPVAELLRVQEKAVAAFPGAAGHALYFGPYVDGTLVRDTVTKRVKAGNARGIDLLIGTDRDEMNFFGQYSKDGLGTLAEQYDAFFPKELAARRARMTEVYRRDRTKQAAALAMFTDQGMRVPALRLAEAQSRWRPTYVYQFDWAPPKGVGAVHTIELPFMFGTLRFVGVQGGPEALRTDRARLTTLSAQMVDAWASFARTGDPDARRTVPRPAWPAYRMPRRATMIWDLSPRVADDPRGHERALWDGVPFDGAYL</sequence>
<dbReference type="Gene3D" id="3.40.50.1820">
    <property type="entry name" value="alpha/beta hydrolase"/>
    <property type="match status" value="1"/>
</dbReference>
<dbReference type="SUPFAM" id="SSF53474">
    <property type="entry name" value="alpha/beta-Hydrolases"/>
    <property type="match status" value="1"/>
</dbReference>
<dbReference type="RefSeq" id="WP_386188757.1">
    <property type="nucleotide sequence ID" value="NZ_JBHSBC010000004.1"/>
</dbReference>
<keyword evidence="2 3" id="KW-0378">Hydrolase</keyword>
<evidence type="ECO:0000259" key="4">
    <source>
        <dbReference type="Pfam" id="PF00135"/>
    </source>
</evidence>
<accession>A0ABV8EUB3</accession>
<feature type="domain" description="Carboxylesterase type B" evidence="4">
    <location>
        <begin position="46"/>
        <end position="532"/>
    </location>
</feature>
<organism evidence="5 6">
    <name type="scientific">Streptosporangium jomthongense</name>
    <dbReference type="NCBI Taxonomy" id="1193683"/>
    <lineage>
        <taxon>Bacteria</taxon>
        <taxon>Bacillati</taxon>
        <taxon>Actinomycetota</taxon>
        <taxon>Actinomycetes</taxon>
        <taxon>Streptosporangiales</taxon>
        <taxon>Streptosporangiaceae</taxon>
        <taxon>Streptosporangium</taxon>
    </lineage>
</organism>
<feature type="chain" id="PRO_5044956938" description="Carboxylic ester hydrolase" evidence="3">
    <location>
        <begin position="31"/>
        <end position="543"/>
    </location>
</feature>
<keyword evidence="3" id="KW-0732">Signal</keyword>
<dbReference type="PROSITE" id="PS00122">
    <property type="entry name" value="CARBOXYLESTERASE_B_1"/>
    <property type="match status" value="1"/>
</dbReference>
<evidence type="ECO:0000256" key="1">
    <source>
        <dbReference type="ARBA" id="ARBA00005964"/>
    </source>
</evidence>
<keyword evidence="6" id="KW-1185">Reference proteome</keyword>
<evidence type="ECO:0000256" key="2">
    <source>
        <dbReference type="ARBA" id="ARBA00022801"/>
    </source>
</evidence>
<evidence type="ECO:0000256" key="3">
    <source>
        <dbReference type="RuleBase" id="RU361235"/>
    </source>
</evidence>
<dbReference type="Pfam" id="PF00135">
    <property type="entry name" value="COesterase"/>
    <property type="match status" value="1"/>
</dbReference>
<feature type="signal peptide" evidence="3">
    <location>
        <begin position="1"/>
        <end position="30"/>
    </location>
</feature>
<comment type="caution">
    <text evidence="5">The sequence shown here is derived from an EMBL/GenBank/DDBJ whole genome shotgun (WGS) entry which is preliminary data.</text>
</comment>
<evidence type="ECO:0000313" key="5">
    <source>
        <dbReference type="EMBL" id="MFC3979891.1"/>
    </source>
</evidence>
<protein>
    <recommendedName>
        <fullName evidence="3">Carboxylic ester hydrolase</fullName>
        <ecNumber evidence="3">3.1.1.-</ecNumber>
    </recommendedName>
</protein>
<dbReference type="InterPro" id="IPR029058">
    <property type="entry name" value="AB_hydrolase_fold"/>
</dbReference>